<evidence type="ECO:0000313" key="5">
    <source>
        <dbReference type="Proteomes" id="UP000280228"/>
    </source>
</evidence>
<dbReference type="AlphaFoldDB" id="A0A3Q9GCN8"/>
<keyword evidence="1" id="KW-0732">Signal</keyword>
<gene>
    <name evidence="2" type="ORF">EJK53_0888</name>
    <name evidence="3" type="ORF">EJK54_1069</name>
</gene>
<evidence type="ECO:0000256" key="1">
    <source>
        <dbReference type="SAM" id="SignalP"/>
    </source>
</evidence>
<feature type="chain" id="PRO_5018785040" evidence="1">
    <location>
        <begin position="19"/>
        <end position="41"/>
    </location>
</feature>
<evidence type="ECO:0000313" key="2">
    <source>
        <dbReference type="EMBL" id="AZQ94207.1"/>
    </source>
</evidence>
<dbReference type="Proteomes" id="UP000268436">
    <property type="component" value="Unassembled WGS sequence"/>
</dbReference>
<dbReference type="RefSeq" id="WP_259454796.1">
    <property type="nucleotide sequence ID" value="NZ_CP008804.1"/>
</dbReference>
<dbReference type="EMBL" id="RYER01000003">
    <property type="protein sequence ID" value="RUO17554.1"/>
    <property type="molecule type" value="Genomic_DNA"/>
</dbReference>
<organism evidence="2 5">
    <name type="scientific">Moraxella catarrhalis</name>
    <name type="common">Branhamella catarrhalis</name>
    <dbReference type="NCBI Taxonomy" id="480"/>
    <lineage>
        <taxon>Bacteria</taxon>
        <taxon>Pseudomonadati</taxon>
        <taxon>Pseudomonadota</taxon>
        <taxon>Gammaproteobacteria</taxon>
        <taxon>Moraxellales</taxon>
        <taxon>Moraxellaceae</taxon>
        <taxon>Moraxella</taxon>
    </lineage>
</organism>
<evidence type="ECO:0000313" key="3">
    <source>
        <dbReference type="EMBL" id="RUO17554.1"/>
    </source>
</evidence>
<protein>
    <submittedName>
        <fullName evidence="2">Uncharacterized protein</fullName>
    </submittedName>
</protein>
<dbReference type="EMBL" id="CP034662">
    <property type="protein sequence ID" value="AZQ94207.1"/>
    <property type="molecule type" value="Genomic_DNA"/>
</dbReference>
<sequence length="41" mass="4495">MKAYLIFVTLGFSTTVWADNAVEACKQVSQQGYSVTSCHPL</sequence>
<name>A0A3Q9GCN8_MORCA</name>
<dbReference type="Proteomes" id="UP000280228">
    <property type="component" value="Chromosome"/>
</dbReference>
<keyword evidence="4" id="KW-1185">Reference proteome</keyword>
<dbReference type="KEGG" id="mcs:DR90_1105"/>
<proteinExistence type="predicted"/>
<accession>A0A3Q9GCN8</accession>
<reference evidence="4 5" key="1">
    <citation type="submission" date="2018-12" db="EMBL/GenBank/DDBJ databases">
        <title>Persistence of Moraxella catarrhalis in Chronic Obstructive Pulmonary Disease and Regulation of the Hag/MID Adhesin.</title>
        <authorList>
            <person name="Murphy T."/>
            <person name="Zhao X."/>
            <person name="Vyas G."/>
            <person name="Aluvathingal J."/>
            <person name="Nadendla S."/>
            <person name="Tallon L."/>
            <person name="Tettelin H."/>
        </authorList>
    </citation>
    <scope>NUCLEOTIDE SEQUENCE [LARGE SCALE GENOMIC DNA]</scope>
    <source>
        <strain evidence="3 4">173P27B1</strain>
        <strain evidence="2 5">46P58B1</strain>
    </source>
</reference>
<evidence type="ECO:0000313" key="4">
    <source>
        <dbReference type="Proteomes" id="UP000268436"/>
    </source>
</evidence>
<feature type="signal peptide" evidence="1">
    <location>
        <begin position="1"/>
        <end position="18"/>
    </location>
</feature>